<organism evidence="2 3">
    <name type="scientific">Aphanomyces astaci</name>
    <name type="common">Crayfish plague agent</name>
    <dbReference type="NCBI Taxonomy" id="112090"/>
    <lineage>
        <taxon>Eukaryota</taxon>
        <taxon>Sar</taxon>
        <taxon>Stramenopiles</taxon>
        <taxon>Oomycota</taxon>
        <taxon>Saprolegniomycetes</taxon>
        <taxon>Saprolegniales</taxon>
        <taxon>Verrucalvaceae</taxon>
        <taxon>Aphanomyces</taxon>
    </lineage>
</organism>
<accession>A0A418BC65</accession>
<evidence type="ECO:0000256" key="1">
    <source>
        <dbReference type="SAM" id="MobiDB-lite"/>
    </source>
</evidence>
<proteinExistence type="predicted"/>
<dbReference type="VEuPathDB" id="FungiDB:H257_07163"/>
<evidence type="ECO:0000313" key="3">
    <source>
        <dbReference type="Proteomes" id="UP000283543"/>
    </source>
</evidence>
<dbReference type="AlphaFoldDB" id="A0A418BC65"/>
<feature type="compositionally biased region" description="Basic and acidic residues" evidence="1">
    <location>
        <begin position="9"/>
        <end position="21"/>
    </location>
</feature>
<gene>
    <name evidence="2" type="ORF">DYB34_008666</name>
</gene>
<dbReference type="Proteomes" id="UP000283543">
    <property type="component" value="Unassembled WGS sequence"/>
</dbReference>
<name>A0A418BC65_APHAT</name>
<evidence type="ECO:0000313" key="2">
    <source>
        <dbReference type="EMBL" id="RHY36378.1"/>
    </source>
</evidence>
<reference evidence="2 3" key="1">
    <citation type="submission" date="2018-08" db="EMBL/GenBank/DDBJ databases">
        <title>Aphanomyces genome sequencing and annotation.</title>
        <authorList>
            <person name="Minardi D."/>
            <person name="Oidtmann B."/>
            <person name="Van Der Giezen M."/>
            <person name="Studholme D.J."/>
        </authorList>
    </citation>
    <scope>NUCLEOTIDE SEQUENCE [LARGE SCALE GENOMIC DNA]</scope>
    <source>
        <strain evidence="2 3">Si</strain>
    </source>
</reference>
<dbReference type="EMBL" id="QUTB01012089">
    <property type="protein sequence ID" value="RHY36378.1"/>
    <property type="molecule type" value="Genomic_DNA"/>
</dbReference>
<protein>
    <submittedName>
        <fullName evidence="2">Uncharacterized protein</fullName>
    </submittedName>
</protein>
<sequence>MLASPSGTDDSRCQEDHDGNDGHPFNNEVRTKQYTKNWSSRLLTRMKSVVLSPFLEVELDMSTRLAQYKSVLAACLVDRNVQSHQFSMDLMRMDKEWSVRVRKLACHGTSRQLVERHRFLHHLLVQELRLAIEVEACVSQILDIRCCECDAFMELATSCPPSEVEGIVDLSFFAPPSQLITTHPEYIRLHSRQQCLVSVIAQARDALQRAVPSPPPILSSSPEPLAMTSSTAADLLCILRAMVLAYPRDDLHPHDDFPLLSFPTPTAHASFSVHLESFRRAVSTTHSTTGRLVRRWHVKLRQDIERIVVQEEEEEVSSNHSTARDAAFLGASCPLISPARIIVHCPTTHAGANPFAAVAIDTARLPPPHVLAAFESFLARRIYHDLMLHQHQQLMKIDHGVMTSSSTLAAMLHVGVHHVVFANLAPLTCAYEDNAVYKHLGHLKGRPKASAMPLLLRPSASLSCNYDMEWTPALLPQTMHALMCLCAETTPLGILSIMMIAIRCLHEEVAPYIPSMNADVLIPLLLQVFWMQLDVLPSIYRRLHAAATFSQAYVHDGAEVGMLMTSCRCEYQCVLPCMLVVVYYLTCMQAAASHIYASTVESCQHCIAEHDVSIQWRDLGAPDIDSVGPNNDKEAIAELSAWLKHHSVADSTISIVSKESWML</sequence>
<comment type="caution">
    <text evidence="2">The sequence shown here is derived from an EMBL/GenBank/DDBJ whole genome shotgun (WGS) entry which is preliminary data.</text>
</comment>
<feature type="region of interest" description="Disordered" evidence="1">
    <location>
        <begin position="1"/>
        <end position="29"/>
    </location>
</feature>